<dbReference type="EMBL" id="CAJGYO010000012">
    <property type="protein sequence ID" value="CAD6264351.1"/>
    <property type="molecule type" value="Genomic_DNA"/>
</dbReference>
<evidence type="ECO:0000259" key="2">
    <source>
        <dbReference type="Pfam" id="PF04937"/>
    </source>
</evidence>
<dbReference type="Pfam" id="PF05699">
    <property type="entry name" value="Dimer_Tnp_hAT"/>
    <property type="match status" value="1"/>
</dbReference>
<evidence type="ECO:0000259" key="3">
    <source>
        <dbReference type="Pfam" id="PF05699"/>
    </source>
</evidence>
<name>A0A811R3A8_9POAL</name>
<feature type="domain" description="DUF659" evidence="2">
    <location>
        <begin position="245"/>
        <end position="396"/>
    </location>
</feature>
<evidence type="ECO:0000256" key="1">
    <source>
        <dbReference type="SAM" id="MobiDB-lite"/>
    </source>
</evidence>
<evidence type="ECO:0000313" key="5">
    <source>
        <dbReference type="Proteomes" id="UP000604825"/>
    </source>
</evidence>
<feature type="region of interest" description="Disordered" evidence="1">
    <location>
        <begin position="820"/>
        <end position="845"/>
    </location>
</feature>
<feature type="domain" description="HAT C-terminal dimerisation" evidence="3">
    <location>
        <begin position="622"/>
        <end position="688"/>
    </location>
</feature>
<evidence type="ECO:0000313" key="4">
    <source>
        <dbReference type="EMBL" id="CAD6264351.1"/>
    </source>
</evidence>
<feature type="region of interest" description="Disordered" evidence="1">
    <location>
        <begin position="775"/>
        <end position="805"/>
    </location>
</feature>
<feature type="compositionally biased region" description="Polar residues" evidence="1">
    <location>
        <begin position="130"/>
        <end position="141"/>
    </location>
</feature>
<dbReference type="PANTHER" id="PTHR32166:SF74">
    <property type="entry name" value="OS05G0256350 PROTEIN"/>
    <property type="match status" value="1"/>
</dbReference>
<dbReference type="Proteomes" id="UP000604825">
    <property type="component" value="Unassembled WGS sequence"/>
</dbReference>
<feature type="compositionally biased region" description="Polar residues" evidence="1">
    <location>
        <begin position="1"/>
        <end position="14"/>
    </location>
</feature>
<keyword evidence="5" id="KW-1185">Reference proteome</keyword>
<dbReference type="GO" id="GO:0046983">
    <property type="term" value="F:protein dimerization activity"/>
    <property type="evidence" value="ECO:0007669"/>
    <property type="project" value="InterPro"/>
</dbReference>
<dbReference type="InterPro" id="IPR007021">
    <property type="entry name" value="DUF659"/>
</dbReference>
<feature type="compositionally biased region" description="Basic and acidic residues" evidence="1">
    <location>
        <begin position="172"/>
        <end position="183"/>
    </location>
</feature>
<dbReference type="InterPro" id="IPR012337">
    <property type="entry name" value="RNaseH-like_sf"/>
</dbReference>
<dbReference type="PANTHER" id="PTHR32166">
    <property type="entry name" value="OSJNBA0013A04.12 PROTEIN"/>
    <property type="match status" value="1"/>
</dbReference>
<accession>A0A811R3A8</accession>
<protein>
    <submittedName>
        <fullName evidence="4">Uncharacterized protein</fullName>
    </submittedName>
</protein>
<feature type="region of interest" description="Disordered" evidence="1">
    <location>
        <begin position="1"/>
        <end position="35"/>
    </location>
</feature>
<gene>
    <name evidence="4" type="ORF">NCGR_LOCUS47656</name>
</gene>
<feature type="region of interest" description="Disordered" evidence="1">
    <location>
        <begin position="121"/>
        <end position="197"/>
    </location>
</feature>
<comment type="caution">
    <text evidence="4">The sequence shown here is derived from an EMBL/GenBank/DDBJ whole genome shotgun (WGS) entry which is preliminary data.</text>
</comment>
<dbReference type="OrthoDB" id="682192at2759"/>
<dbReference type="Pfam" id="PF04937">
    <property type="entry name" value="DUF659"/>
    <property type="match status" value="1"/>
</dbReference>
<dbReference type="SUPFAM" id="SSF53098">
    <property type="entry name" value="Ribonuclease H-like"/>
    <property type="match status" value="1"/>
</dbReference>
<feature type="compositionally biased region" description="Acidic residues" evidence="1">
    <location>
        <begin position="789"/>
        <end position="805"/>
    </location>
</feature>
<organism evidence="4 5">
    <name type="scientific">Miscanthus lutarioriparius</name>
    <dbReference type="NCBI Taxonomy" id="422564"/>
    <lineage>
        <taxon>Eukaryota</taxon>
        <taxon>Viridiplantae</taxon>
        <taxon>Streptophyta</taxon>
        <taxon>Embryophyta</taxon>
        <taxon>Tracheophyta</taxon>
        <taxon>Spermatophyta</taxon>
        <taxon>Magnoliopsida</taxon>
        <taxon>Liliopsida</taxon>
        <taxon>Poales</taxon>
        <taxon>Poaceae</taxon>
        <taxon>PACMAD clade</taxon>
        <taxon>Panicoideae</taxon>
        <taxon>Andropogonodae</taxon>
        <taxon>Andropogoneae</taxon>
        <taxon>Saccharinae</taxon>
        <taxon>Miscanthus</taxon>
    </lineage>
</organism>
<sequence length="845" mass="95958">MATQDTVSPQSVGSGTAEYDPRTDPKRKARSGDPRWKYGFWPEIGNRDLVECILCGTQVKSRIKRLKEHLVGGYGDALKCEKTTTAIAAEMEAALVQGRRRRALNLDDDDDGVQVVEVQNNANAASQSSGTTVQHPSSGTTSKRKQSALKFVNLPPRPKEKEKKSVITMLRKKPEEVVEERHSKNGPAQSSVEGRIRTKEERDEVNMHVANFFYECRIPLNAINSRSLEIMCEAIGQYGPGYRPPSYHEARVPLLGKAVEQVNKIKEKHEAAWKQYGCTLMSDGWTDRRGRHLINFLVNSPEGTFFLESVDASSEVHDAPMLADLLQQRIDLIGRDKVVQVVTDNGANYKAACKLLMERIPTLFWTPCAAHCLDLMLEDIGKMKEFSKPIARARQVTTFIYRHGRLLDAMREKTGGRDLVRPGVTRFATAFLTLRSLHTHKDALKFLFVSDDWTKSKLARTEAGKKVHDTILSTEFWNSVEDCLRASQPLIVLLRIVDGDERPAMPEVQFCMEYAKKKIKENFPTRGKADLLKRILAIIDKRWEDQMDQPLYGAALYLNPNKYFDLKTDDVMAGKLRSAFTEVLSKMVPDQDLQNKIDDQALEYEDLRGSFSNKIAINNIKTKSPIEWWRSYGGKAIELQRFAKRVVGLCASASGCERCWSTFESIHTKKRNRLEHKRLNDLVYVQYNRKMAVRFQKRHEKGAGSFDPLCLEDFDWNNEWVDVDAEPVHNGRGLEITWDQVDEAVGASQMYRGRNFPRAARGDATNIDRTYTRRRSAAANAPIRRTYEPQEDEDMEDDNSDEEYLVDDVEVDDYGEIAPIVADESDQAAAGGGNSDPFVMEDDFY</sequence>
<dbReference type="AlphaFoldDB" id="A0A811R3A8"/>
<proteinExistence type="predicted"/>
<feature type="compositionally biased region" description="Basic and acidic residues" evidence="1">
    <location>
        <begin position="19"/>
        <end position="35"/>
    </location>
</feature>
<reference evidence="4" key="1">
    <citation type="submission" date="2020-10" db="EMBL/GenBank/DDBJ databases">
        <authorList>
            <person name="Han B."/>
            <person name="Lu T."/>
            <person name="Zhao Q."/>
            <person name="Huang X."/>
            <person name="Zhao Y."/>
        </authorList>
    </citation>
    <scope>NUCLEOTIDE SEQUENCE</scope>
</reference>
<dbReference type="InterPro" id="IPR008906">
    <property type="entry name" value="HATC_C_dom"/>
</dbReference>